<dbReference type="SUPFAM" id="SSF55874">
    <property type="entry name" value="ATPase domain of HSP90 chaperone/DNA topoisomerase II/histidine kinase"/>
    <property type="match status" value="1"/>
</dbReference>
<evidence type="ECO:0000256" key="5">
    <source>
        <dbReference type="ARBA" id="ARBA00022553"/>
    </source>
</evidence>
<dbReference type="PRINTS" id="PR00344">
    <property type="entry name" value="BCTRLSENSOR"/>
</dbReference>
<comment type="catalytic activity">
    <reaction evidence="1">
        <text>ATP + protein L-histidine = ADP + protein N-phospho-L-histidine.</text>
        <dbReference type="EC" id="2.7.13.3"/>
    </reaction>
</comment>
<dbReference type="GO" id="GO:0005886">
    <property type="term" value="C:plasma membrane"/>
    <property type="evidence" value="ECO:0007669"/>
    <property type="project" value="UniProtKB-SubCell"/>
</dbReference>
<keyword evidence="10" id="KW-1133">Transmembrane helix</keyword>
<dbReference type="CDD" id="cd00082">
    <property type="entry name" value="HisKA"/>
    <property type="match status" value="1"/>
</dbReference>
<name>A0A975FYK8_9CAUL</name>
<dbReference type="InterPro" id="IPR005467">
    <property type="entry name" value="His_kinase_dom"/>
</dbReference>
<proteinExistence type="predicted"/>
<evidence type="ECO:0000256" key="9">
    <source>
        <dbReference type="ARBA" id="ARBA00022840"/>
    </source>
</evidence>
<keyword evidence="8 13" id="KW-0418">Kinase</keyword>
<evidence type="ECO:0000313" key="14">
    <source>
        <dbReference type="Proteomes" id="UP000676409"/>
    </source>
</evidence>
<dbReference type="SMART" id="SM00387">
    <property type="entry name" value="HATPase_c"/>
    <property type="match status" value="1"/>
</dbReference>
<keyword evidence="7" id="KW-0547">Nucleotide-binding</keyword>
<dbReference type="InterPro" id="IPR003661">
    <property type="entry name" value="HisK_dim/P_dom"/>
</dbReference>
<keyword evidence="10" id="KW-0472">Membrane</keyword>
<dbReference type="Pfam" id="PF02518">
    <property type="entry name" value="HATPase_c"/>
    <property type="match status" value="1"/>
</dbReference>
<dbReference type="PANTHER" id="PTHR44936:SF10">
    <property type="entry name" value="SENSOR PROTEIN RSTB"/>
    <property type="match status" value="1"/>
</dbReference>
<comment type="subcellular location">
    <subcellularLocation>
        <location evidence="2">Cell membrane</location>
        <topology evidence="2">Multi-pass membrane protein</topology>
    </subcellularLocation>
</comment>
<dbReference type="EMBL" id="CP073078">
    <property type="protein sequence ID" value="QUD87561.1"/>
    <property type="molecule type" value="Genomic_DNA"/>
</dbReference>
<dbReference type="InterPro" id="IPR050980">
    <property type="entry name" value="2C_sensor_his_kinase"/>
</dbReference>
<dbReference type="GO" id="GO:0005524">
    <property type="term" value="F:ATP binding"/>
    <property type="evidence" value="ECO:0007669"/>
    <property type="project" value="UniProtKB-KW"/>
</dbReference>
<dbReference type="InterPro" id="IPR036097">
    <property type="entry name" value="HisK_dim/P_sf"/>
</dbReference>
<dbReference type="SUPFAM" id="SSF47384">
    <property type="entry name" value="Homodimeric domain of signal transducing histidine kinase"/>
    <property type="match status" value="1"/>
</dbReference>
<dbReference type="InterPro" id="IPR036890">
    <property type="entry name" value="HATPase_C_sf"/>
</dbReference>
<feature type="domain" description="Histidine kinase" evidence="11">
    <location>
        <begin position="137"/>
        <end position="343"/>
    </location>
</feature>
<dbReference type="Gene3D" id="1.10.287.130">
    <property type="match status" value="1"/>
</dbReference>
<feature type="domain" description="HAMP" evidence="12">
    <location>
        <begin position="77"/>
        <end position="129"/>
    </location>
</feature>
<keyword evidence="14" id="KW-1185">Reference proteome</keyword>
<evidence type="ECO:0000256" key="10">
    <source>
        <dbReference type="SAM" id="Phobius"/>
    </source>
</evidence>
<dbReference type="KEGG" id="caul:KCG34_21315"/>
<keyword evidence="10" id="KW-0812">Transmembrane</keyword>
<evidence type="ECO:0000256" key="3">
    <source>
        <dbReference type="ARBA" id="ARBA00012438"/>
    </source>
</evidence>
<dbReference type="EC" id="2.7.13.3" evidence="3"/>
<organism evidence="13 14">
    <name type="scientific">Phenylobacterium montanum</name>
    <dbReference type="NCBI Taxonomy" id="2823693"/>
    <lineage>
        <taxon>Bacteria</taxon>
        <taxon>Pseudomonadati</taxon>
        <taxon>Pseudomonadota</taxon>
        <taxon>Alphaproteobacteria</taxon>
        <taxon>Caulobacterales</taxon>
        <taxon>Caulobacteraceae</taxon>
        <taxon>Phenylobacterium</taxon>
    </lineage>
</organism>
<evidence type="ECO:0000256" key="7">
    <source>
        <dbReference type="ARBA" id="ARBA00022741"/>
    </source>
</evidence>
<dbReference type="PROSITE" id="PS50109">
    <property type="entry name" value="HIS_KIN"/>
    <property type="match status" value="1"/>
</dbReference>
<dbReference type="PROSITE" id="PS50885">
    <property type="entry name" value="HAMP"/>
    <property type="match status" value="1"/>
</dbReference>
<evidence type="ECO:0000256" key="4">
    <source>
        <dbReference type="ARBA" id="ARBA00022475"/>
    </source>
</evidence>
<keyword evidence="6" id="KW-0808">Transferase</keyword>
<dbReference type="AlphaFoldDB" id="A0A975FYK8"/>
<keyword evidence="9" id="KW-0067">ATP-binding</keyword>
<evidence type="ECO:0000256" key="1">
    <source>
        <dbReference type="ARBA" id="ARBA00000085"/>
    </source>
</evidence>
<feature type="transmembrane region" description="Helical" evidence="10">
    <location>
        <begin position="55"/>
        <end position="76"/>
    </location>
</feature>
<evidence type="ECO:0000259" key="11">
    <source>
        <dbReference type="PROSITE" id="PS50109"/>
    </source>
</evidence>
<evidence type="ECO:0000256" key="8">
    <source>
        <dbReference type="ARBA" id="ARBA00022777"/>
    </source>
</evidence>
<evidence type="ECO:0000313" key="13">
    <source>
        <dbReference type="EMBL" id="QUD87561.1"/>
    </source>
</evidence>
<dbReference type="GO" id="GO:0000155">
    <property type="term" value="F:phosphorelay sensor kinase activity"/>
    <property type="evidence" value="ECO:0007669"/>
    <property type="project" value="InterPro"/>
</dbReference>
<sequence length="344" mass="36664">MVSIFRRGLFWRVYLTFLGSLVLMAVLMAALWHLMGEPRRVVVVPPGMAHHRGGPHMLGMALAIAATVGLAAYPIVSRLTRRLEALKASLDAWGQGDLATRARVDGSDDIAAVAASFNAAADRVEALLKAHRTLLAHASHELRSPLTRLRMATEMFAANPDPGLRQAIVEDIAELDGLVEEILLASRLDHGPAAPDREAVDCLGLAAEEAARVGATVRQVDPADGAFEVLGSPRLLRRLIRNLLENASKHGRPPVEIELARRAGPDGGLIVLTVSDHGPGIAPAECERVFEPFYRPSGHPEAAGSWGLGLSIVRQIAERHGGQVTCAGEPGGGRFVATLPAAMR</sequence>
<keyword evidence="5" id="KW-0597">Phosphoprotein</keyword>
<evidence type="ECO:0000256" key="2">
    <source>
        <dbReference type="ARBA" id="ARBA00004651"/>
    </source>
</evidence>
<keyword evidence="4" id="KW-1003">Cell membrane</keyword>
<feature type="transmembrane region" description="Helical" evidence="10">
    <location>
        <begin position="12"/>
        <end position="35"/>
    </location>
</feature>
<dbReference type="Pfam" id="PF00512">
    <property type="entry name" value="HisKA"/>
    <property type="match status" value="1"/>
</dbReference>
<accession>A0A975FYK8</accession>
<dbReference type="InterPro" id="IPR003594">
    <property type="entry name" value="HATPase_dom"/>
</dbReference>
<evidence type="ECO:0000259" key="12">
    <source>
        <dbReference type="PROSITE" id="PS50885"/>
    </source>
</evidence>
<dbReference type="RefSeq" id="WP_211937613.1">
    <property type="nucleotide sequence ID" value="NZ_CP073078.1"/>
</dbReference>
<gene>
    <name evidence="13" type="ORF">KCG34_21315</name>
</gene>
<dbReference type="PANTHER" id="PTHR44936">
    <property type="entry name" value="SENSOR PROTEIN CREC"/>
    <property type="match status" value="1"/>
</dbReference>
<dbReference type="InterPro" id="IPR003660">
    <property type="entry name" value="HAMP_dom"/>
</dbReference>
<dbReference type="Pfam" id="PF00672">
    <property type="entry name" value="HAMP"/>
    <property type="match status" value="1"/>
</dbReference>
<dbReference type="CDD" id="cd00075">
    <property type="entry name" value="HATPase"/>
    <property type="match status" value="1"/>
</dbReference>
<dbReference type="SMART" id="SM00388">
    <property type="entry name" value="HisKA"/>
    <property type="match status" value="1"/>
</dbReference>
<dbReference type="SMART" id="SM00304">
    <property type="entry name" value="HAMP"/>
    <property type="match status" value="1"/>
</dbReference>
<protein>
    <recommendedName>
        <fullName evidence="3">histidine kinase</fullName>
        <ecNumber evidence="3">2.7.13.3</ecNumber>
    </recommendedName>
</protein>
<reference evidence="13" key="1">
    <citation type="submission" date="2021-04" db="EMBL/GenBank/DDBJ databases">
        <title>The complete genome sequence of Caulobacter sp. S6.</title>
        <authorList>
            <person name="Tang Y."/>
            <person name="Ouyang W."/>
            <person name="Liu Q."/>
            <person name="Huang B."/>
            <person name="Guo Z."/>
            <person name="Lei P."/>
        </authorList>
    </citation>
    <scope>NUCLEOTIDE SEQUENCE</scope>
    <source>
        <strain evidence="13">S6</strain>
    </source>
</reference>
<dbReference type="InterPro" id="IPR004358">
    <property type="entry name" value="Sig_transdc_His_kin-like_C"/>
</dbReference>
<dbReference type="Gene3D" id="3.30.565.10">
    <property type="entry name" value="Histidine kinase-like ATPase, C-terminal domain"/>
    <property type="match status" value="1"/>
</dbReference>
<dbReference type="Proteomes" id="UP000676409">
    <property type="component" value="Chromosome"/>
</dbReference>
<evidence type="ECO:0000256" key="6">
    <source>
        <dbReference type="ARBA" id="ARBA00022679"/>
    </source>
</evidence>